<dbReference type="CDD" id="cd01335">
    <property type="entry name" value="Radical_SAM"/>
    <property type="match status" value="1"/>
</dbReference>
<dbReference type="InterPro" id="IPR013785">
    <property type="entry name" value="Aldolase_TIM"/>
</dbReference>
<comment type="caution">
    <text evidence="8">The sequence shown here is derived from an EMBL/GenBank/DDBJ whole genome shotgun (WGS) entry which is preliminary data.</text>
</comment>
<dbReference type="GO" id="GO:0046872">
    <property type="term" value="F:metal ion binding"/>
    <property type="evidence" value="ECO:0007669"/>
    <property type="project" value="UniProtKB-KW"/>
</dbReference>
<dbReference type="RefSeq" id="WP_066086568.1">
    <property type="nucleotide sequence ID" value="NZ_LRVM01000003.1"/>
</dbReference>
<dbReference type="InterPro" id="IPR034457">
    <property type="entry name" value="Organic_radical-activating"/>
</dbReference>
<evidence type="ECO:0000259" key="7">
    <source>
        <dbReference type="PROSITE" id="PS51918"/>
    </source>
</evidence>
<dbReference type="SFLD" id="SFLDS00029">
    <property type="entry name" value="Radical_SAM"/>
    <property type="match status" value="1"/>
</dbReference>
<dbReference type="GO" id="GO:0043365">
    <property type="term" value="F:[formate-C-acetyltransferase]-activating enzyme activity"/>
    <property type="evidence" value="ECO:0007669"/>
    <property type="project" value="UniProtKB-EC"/>
</dbReference>
<dbReference type="SUPFAM" id="SSF102114">
    <property type="entry name" value="Radical SAM enzymes"/>
    <property type="match status" value="1"/>
</dbReference>
<keyword evidence="4" id="KW-0479">Metal-binding</keyword>
<evidence type="ECO:0000256" key="5">
    <source>
        <dbReference type="ARBA" id="ARBA00023004"/>
    </source>
</evidence>
<dbReference type="PANTHER" id="PTHR30352:SF5">
    <property type="entry name" value="PYRUVATE FORMATE-LYASE 1-ACTIVATING ENZYME"/>
    <property type="match status" value="1"/>
</dbReference>
<gene>
    <name evidence="8" type="primary">pflA_2</name>
    <name evidence="8" type="ORF">CLNEO_14250</name>
</gene>
<dbReference type="SFLD" id="SFLDG01094">
    <property type="entry name" value="Uncharacterised_Radical_SAM_Su"/>
    <property type="match status" value="1"/>
</dbReference>
<proteinExistence type="predicted"/>
<evidence type="ECO:0000256" key="1">
    <source>
        <dbReference type="ARBA" id="ARBA00001966"/>
    </source>
</evidence>
<keyword evidence="6" id="KW-0411">Iron-sulfur</keyword>
<dbReference type="Pfam" id="PF04055">
    <property type="entry name" value="Radical_SAM"/>
    <property type="match status" value="1"/>
</dbReference>
<feature type="domain" description="Radical SAM core" evidence="7">
    <location>
        <begin position="12"/>
        <end position="230"/>
    </location>
</feature>
<keyword evidence="8" id="KW-0560">Oxidoreductase</keyword>
<dbReference type="EC" id="1.97.1.4" evidence="8"/>
<dbReference type="PROSITE" id="PS51918">
    <property type="entry name" value="RADICAL_SAM"/>
    <property type="match status" value="1"/>
</dbReference>
<keyword evidence="3" id="KW-0949">S-adenosyl-L-methionine</keyword>
<dbReference type="Proteomes" id="UP000070539">
    <property type="component" value="Unassembled WGS sequence"/>
</dbReference>
<evidence type="ECO:0000256" key="4">
    <source>
        <dbReference type="ARBA" id="ARBA00022723"/>
    </source>
</evidence>
<organism evidence="8 9">
    <name type="scientific">Anaerotignum neopropionicum</name>
    <dbReference type="NCBI Taxonomy" id="36847"/>
    <lineage>
        <taxon>Bacteria</taxon>
        <taxon>Bacillati</taxon>
        <taxon>Bacillota</taxon>
        <taxon>Clostridia</taxon>
        <taxon>Lachnospirales</taxon>
        <taxon>Anaerotignaceae</taxon>
        <taxon>Anaerotignum</taxon>
    </lineage>
</organism>
<evidence type="ECO:0000313" key="8">
    <source>
        <dbReference type="EMBL" id="KXL53454.1"/>
    </source>
</evidence>
<dbReference type="OrthoDB" id="9782387at2"/>
<dbReference type="GO" id="GO:0051539">
    <property type="term" value="F:4 iron, 4 sulfur cluster binding"/>
    <property type="evidence" value="ECO:0007669"/>
    <property type="project" value="UniProtKB-KW"/>
</dbReference>
<keyword evidence="9" id="KW-1185">Reference proteome</keyword>
<keyword evidence="8" id="KW-0670">Pyruvate</keyword>
<evidence type="ECO:0000313" key="9">
    <source>
        <dbReference type="Proteomes" id="UP000070539"/>
    </source>
</evidence>
<keyword evidence="2" id="KW-0004">4Fe-4S</keyword>
<reference evidence="8 9" key="1">
    <citation type="submission" date="2016-01" db="EMBL/GenBank/DDBJ databases">
        <title>Genome sequence of Clostridium neopropionicum X4, DSM-3847.</title>
        <authorList>
            <person name="Poehlein A."/>
            <person name="Beck M.H."/>
            <person name="Bengelsdorf F.R."/>
            <person name="Daniel R."/>
            <person name="Duerre P."/>
        </authorList>
    </citation>
    <scope>NUCLEOTIDE SEQUENCE [LARGE SCALE GENOMIC DNA]</scope>
    <source>
        <strain evidence="8 9">DSM-3847</strain>
    </source>
</reference>
<comment type="cofactor">
    <cofactor evidence="1">
        <name>[4Fe-4S] cluster</name>
        <dbReference type="ChEBI" id="CHEBI:49883"/>
    </cofactor>
</comment>
<dbReference type="STRING" id="36847.CLNEO_14250"/>
<evidence type="ECO:0000256" key="3">
    <source>
        <dbReference type="ARBA" id="ARBA00022691"/>
    </source>
</evidence>
<keyword evidence="8" id="KW-0456">Lyase</keyword>
<dbReference type="PATRIC" id="fig|36847.3.peg.1655"/>
<dbReference type="PANTHER" id="PTHR30352">
    <property type="entry name" value="PYRUVATE FORMATE-LYASE-ACTIVATING ENZYME"/>
    <property type="match status" value="1"/>
</dbReference>
<dbReference type="Gene3D" id="3.20.20.70">
    <property type="entry name" value="Aldolase class I"/>
    <property type="match status" value="1"/>
</dbReference>
<name>A0A136WG19_9FIRM</name>
<sequence length="230" mass="25944">MLIGGLQKLSLLDYPDRTCCTIFTIGCNFRCPFCHNATIIQDKYEGPKILEKEILLFLEKRKNLLDGVCITGGEPLLQKGLEAFIGEIKALGFAVKLDTNGSFPERLQELIHNKLVDYVAMDIKNAPDKYGQTIGVKNYDISPIKQSISILLSNVVPYEFRTTVVRELHTDEDMFALAQWIKGTQNYYIQNFVNSNDVLARGMSSYSKDELQALLDLIHPLIPTARLRGV</sequence>
<evidence type="ECO:0000256" key="2">
    <source>
        <dbReference type="ARBA" id="ARBA00022485"/>
    </source>
</evidence>
<dbReference type="InterPro" id="IPR058240">
    <property type="entry name" value="rSAM_sf"/>
</dbReference>
<evidence type="ECO:0000256" key="6">
    <source>
        <dbReference type="ARBA" id="ARBA00023014"/>
    </source>
</evidence>
<dbReference type="NCBIfam" id="TIGR02495">
    <property type="entry name" value="NrdG2"/>
    <property type="match status" value="1"/>
</dbReference>
<dbReference type="InterPro" id="IPR007197">
    <property type="entry name" value="rSAM"/>
</dbReference>
<protein>
    <submittedName>
        <fullName evidence="8">Pyruvate formate-lyase 1-activating enzyme</fullName>
        <ecNumber evidence="8">1.97.1.4</ecNumber>
    </submittedName>
</protein>
<accession>A0A136WG19</accession>
<dbReference type="EMBL" id="LRVM01000003">
    <property type="protein sequence ID" value="KXL53454.1"/>
    <property type="molecule type" value="Genomic_DNA"/>
</dbReference>
<keyword evidence="5" id="KW-0408">Iron</keyword>
<dbReference type="InterPro" id="IPR012840">
    <property type="entry name" value="NrdG2"/>
</dbReference>
<dbReference type="AlphaFoldDB" id="A0A136WG19"/>
<dbReference type="GO" id="GO:0016829">
    <property type="term" value="F:lyase activity"/>
    <property type="evidence" value="ECO:0007669"/>
    <property type="project" value="UniProtKB-KW"/>
</dbReference>